<comment type="caution">
    <text evidence="2">The sequence shown here is derived from an EMBL/GenBank/DDBJ whole genome shotgun (WGS) entry which is preliminary data.</text>
</comment>
<evidence type="ECO:0000259" key="1">
    <source>
        <dbReference type="Pfam" id="PF00535"/>
    </source>
</evidence>
<dbReference type="Proteomes" id="UP000239724">
    <property type="component" value="Unassembled WGS sequence"/>
</dbReference>
<proteinExistence type="predicted"/>
<dbReference type="SUPFAM" id="SSF53448">
    <property type="entry name" value="Nucleotide-diphospho-sugar transferases"/>
    <property type="match status" value="3"/>
</dbReference>
<feature type="domain" description="Glycosyltransferase 2-like" evidence="1">
    <location>
        <begin position="315"/>
        <end position="427"/>
    </location>
</feature>
<dbReference type="AlphaFoldDB" id="A0A2S6N174"/>
<dbReference type="CDD" id="cd00761">
    <property type="entry name" value="Glyco_tranf_GTA_type"/>
    <property type="match status" value="2"/>
</dbReference>
<dbReference type="PANTHER" id="PTHR43685">
    <property type="entry name" value="GLYCOSYLTRANSFERASE"/>
    <property type="match status" value="1"/>
</dbReference>
<dbReference type="EMBL" id="NHRY01000245">
    <property type="protein sequence ID" value="PPQ28336.1"/>
    <property type="molecule type" value="Genomic_DNA"/>
</dbReference>
<accession>A0A2S6N174</accession>
<feature type="domain" description="Glycosyltransferase 2-like" evidence="1">
    <location>
        <begin position="13"/>
        <end position="146"/>
    </location>
</feature>
<sequence length="934" mass="104329">MKPPANRTALTISAVIPLYNGRRFIRQALDSVAAQTRAPCEIIVVDDGSTDDGAAIVRDFAGTCPVRLLSKPNGGQSSARNFGVAHAQGDLIALLDQDDCWYPHHLEKLARPFEARQPIPLGWTYSNLDEIDEAGTLVARGVLHRTESRHPKRDLIDCLRQDMFILPSASLIARAAFNAVGGFDERLTGYEDDDLFLRLFSAGYQNLYVDQSLSQWRIYSASTSFSPRMNRSRMTFARKLAQAWPDDALRGIFYTRDLIAPRFLCSVAETMRRALRARDTAVADACLADIAELEALVDPAQRARLVRTSLLTTTVIPLRNGAGSIEAALTSVMQQTQPADEIIVVDHGSTDDGPAIVRRMAETYPITLLSQPNVGQSAARNLGVRQAHGDLIALLDQGDSWYPSHLAELTAPFQEKRSRPLGWVYGNLDKSDQNDNLVGQSVLGGGHLKTSVLDCLGQDMSIPLSAAVIARQALQAVGGFDEQLHCCEADDLFIRLLQAGYDNVFINKTLSRWRVSGESDRNGCRDAASRMVFARKLMDAFPDDDAAGQYPVRDLIAPRFVTRAVADVRQALRSRDQALIDRSLENLRFLDSRLRTEEDSAFSHREPLISAVIPLYNGGAFIEEAILSVVGQTLKPDEIIVVDDGSTDHGPELVERMAATLPIRLIRQENAGQSAARNAGVDHAHGDLIALLDQDDIWYPTHLAELVAPFRQPRTTELGWSYSDLDEIDEQGQMVCRGLLAHFNFCHPKRDLVSCLRHDMFILPSSTLVSRRAFEAVGGFNERLSGYEDDDLFLRLFRAGYDCAFLPQPLSKWRIFRSSSSFSPRMTKSRLLYAQMLIEQFPDDEAKSLYYARDLIAPRFFRTMAADFRRAVLSGNRRQQRELLGHMMHIADHLRPGLGVPFRFVLLPMLHIRPLAQFAMRYHSGLSKVMRRIL</sequence>
<dbReference type="Pfam" id="PF00535">
    <property type="entry name" value="Glycos_transf_2"/>
    <property type="match status" value="3"/>
</dbReference>
<reference evidence="2 3" key="1">
    <citation type="journal article" date="2018" name="Arch. Microbiol.">
        <title>New insights into the metabolic potential of the phototrophic purple bacterium Rhodopila globiformis DSM 161(T) from its draft genome sequence and evidence for a vanadium-dependent nitrogenase.</title>
        <authorList>
            <person name="Imhoff J.F."/>
            <person name="Rahn T."/>
            <person name="Kunzel S."/>
            <person name="Neulinger S.C."/>
        </authorList>
    </citation>
    <scope>NUCLEOTIDE SEQUENCE [LARGE SCALE GENOMIC DNA]</scope>
    <source>
        <strain evidence="2 3">DSM 161</strain>
    </source>
</reference>
<protein>
    <recommendedName>
        <fullName evidence="1">Glycosyltransferase 2-like domain-containing protein</fullName>
    </recommendedName>
</protein>
<organism evidence="2 3">
    <name type="scientific">Rhodopila globiformis</name>
    <name type="common">Rhodopseudomonas globiformis</name>
    <dbReference type="NCBI Taxonomy" id="1071"/>
    <lineage>
        <taxon>Bacteria</taxon>
        <taxon>Pseudomonadati</taxon>
        <taxon>Pseudomonadota</taxon>
        <taxon>Alphaproteobacteria</taxon>
        <taxon>Acetobacterales</taxon>
        <taxon>Acetobacteraceae</taxon>
        <taxon>Rhodopila</taxon>
    </lineage>
</organism>
<name>A0A2S6N174_RHOGL</name>
<dbReference type="PANTHER" id="PTHR43685:SF11">
    <property type="entry name" value="GLYCOSYLTRANSFERASE TAGX-RELATED"/>
    <property type="match status" value="1"/>
</dbReference>
<dbReference type="InterPro" id="IPR050834">
    <property type="entry name" value="Glycosyltransf_2"/>
</dbReference>
<evidence type="ECO:0000313" key="2">
    <source>
        <dbReference type="EMBL" id="PPQ28336.1"/>
    </source>
</evidence>
<dbReference type="RefSeq" id="WP_104521512.1">
    <property type="nucleotide sequence ID" value="NZ_NHRY01000245.1"/>
</dbReference>
<keyword evidence="3" id="KW-1185">Reference proteome</keyword>
<dbReference type="OrthoDB" id="7296636at2"/>
<gene>
    <name evidence="2" type="ORF">CCS01_24855</name>
</gene>
<dbReference type="Gene3D" id="3.90.550.10">
    <property type="entry name" value="Spore Coat Polysaccharide Biosynthesis Protein SpsA, Chain A"/>
    <property type="match status" value="3"/>
</dbReference>
<dbReference type="InterPro" id="IPR029044">
    <property type="entry name" value="Nucleotide-diphossugar_trans"/>
</dbReference>
<feature type="domain" description="Glycosyltransferase 2-like" evidence="1">
    <location>
        <begin position="610"/>
        <end position="777"/>
    </location>
</feature>
<dbReference type="InterPro" id="IPR001173">
    <property type="entry name" value="Glyco_trans_2-like"/>
</dbReference>
<evidence type="ECO:0000313" key="3">
    <source>
        <dbReference type="Proteomes" id="UP000239724"/>
    </source>
</evidence>